<evidence type="ECO:0000313" key="1">
    <source>
        <dbReference type="EMBL" id="ARZ66038.1"/>
    </source>
</evidence>
<reference evidence="1 2" key="1">
    <citation type="submission" date="2017-06" db="EMBL/GenBank/DDBJ databases">
        <title>Streptomyces albireticuli Genome sequencing and assembly.</title>
        <authorList>
            <person name="Wang Y."/>
            <person name="Du B."/>
            <person name="Ding Y."/>
            <person name="Liu H."/>
            <person name="Hou Q."/>
            <person name="Liu K."/>
            <person name="Yao L."/>
            <person name="Wang C."/>
        </authorList>
    </citation>
    <scope>NUCLEOTIDE SEQUENCE [LARGE SCALE GENOMIC DNA]</scope>
    <source>
        <strain evidence="1 2">MDJK11</strain>
    </source>
</reference>
<dbReference type="KEGG" id="salj:SMD11_0372"/>
<gene>
    <name evidence="1" type="ORF">SMD11_0372</name>
</gene>
<name>A0A1Z2KVF6_9ACTN</name>
<sequence>MEAIWTSVVAVGGTLLGAVVTQIFQRLASGRGEAFARSEALRQERMATFSAFAGAAEEYRHGQADRWYRMRQDPAGPDFVTARDEAHRLRTATRQVLYRIKLLTDDPEVIRAAERAYACTRDVSTARDQTERDALDTGRGRP</sequence>
<evidence type="ECO:0000313" key="2">
    <source>
        <dbReference type="Proteomes" id="UP000195755"/>
    </source>
</evidence>
<accession>A0A1Z2KVF6</accession>
<evidence type="ECO:0008006" key="3">
    <source>
        <dbReference type="Google" id="ProtNLM"/>
    </source>
</evidence>
<dbReference type="AlphaFoldDB" id="A0A1Z2KVF6"/>
<proteinExistence type="predicted"/>
<dbReference type="Proteomes" id="UP000195755">
    <property type="component" value="Chromosome"/>
</dbReference>
<organism evidence="1 2">
    <name type="scientific">Streptomyces albireticuli</name>
    <dbReference type="NCBI Taxonomy" id="1940"/>
    <lineage>
        <taxon>Bacteria</taxon>
        <taxon>Bacillati</taxon>
        <taxon>Actinomycetota</taxon>
        <taxon>Actinomycetes</taxon>
        <taxon>Kitasatosporales</taxon>
        <taxon>Streptomycetaceae</taxon>
        <taxon>Streptomyces</taxon>
    </lineage>
</organism>
<dbReference type="EMBL" id="CP021744">
    <property type="protein sequence ID" value="ARZ66038.1"/>
    <property type="molecule type" value="Genomic_DNA"/>
</dbReference>
<protein>
    <recommendedName>
        <fullName evidence="3">Protein kilB</fullName>
    </recommendedName>
</protein>